<dbReference type="InterPro" id="IPR058158">
    <property type="entry name" value="Phage_zn-bd_3"/>
</dbReference>
<organism evidence="2 3">
    <name type="scientific">Pseudonocardia charpentierae</name>
    <dbReference type="NCBI Taxonomy" id="3075545"/>
    <lineage>
        <taxon>Bacteria</taxon>
        <taxon>Bacillati</taxon>
        <taxon>Actinomycetota</taxon>
        <taxon>Actinomycetes</taxon>
        <taxon>Pseudonocardiales</taxon>
        <taxon>Pseudonocardiaceae</taxon>
        <taxon>Pseudonocardia</taxon>
    </lineage>
</organism>
<dbReference type="RefSeq" id="WP_311555070.1">
    <property type="nucleotide sequence ID" value="NZ_JAVREJ010000003.1"/>
</dbReference>
<proteinExistence type="predicted"/>
<reference evidence="3" key="1">
    <citation type="submission" date="2023-07" db="EMBL/GenBank/DDBJ databases">
        <title>30 novel species of actinomycetes from the DSMZ collection.</title>
        <authorList>
            <person name="Nouioui I."/>
        </authorList>
    </citation>
    <scope>NUCLEOTIDE SEQUENCE [LARGE SCALE GENOMIC DNA]</scope>
    <source>
        <strain evidence="3">DSM 45834</strain>
    </source>
</reference>
<dbReference type="Pfam" id="PF24071">
    <property type="entry name" value="Phage_zn_bind_3"/>
    <property type="match status" value="1"/>
</dbReference>
<name>A0ABU2N6H9_9PSEU</name>
<dbReference type="EMBL" id="JAVREJ010000003">
    <property type="protein sequence ID" value="MDT0349093.1"/>
    <property type="molecule type" value="Genomic_DNA"/>
</dbReference>
<evidence type="ECO:0000313" key="3">
    <source>
        <dbReference type="Proteomes" id="UP001183202"/>
    </source>
</evidence>
<sequence length="84" mass="8891">MTSGAFSVSTSVVAPGVAGGGTCCGRSWVGDERSHCCLRTRGCGEVFDDVELFDAHRVVGCCVSPWVMGLVQTKNRIWLRVLGG</sequence>
<feature type="domain" description="Phage FDXHR zinc binding" evidence="1">
    <location>
        <begin position="23"/>
        <end position="65"/>
    </location>
</feature>
<evidence type="ECO:0000313" key="2">
    <source>
        <dbReference type="EMBL" id="MDT0349093.1"/>
    </source>
</evidence>
<keyword evidence="3" id="KW-1185">Reference proteome</keyword>
<comment type="caution">
    <text evidence="2">The sequence shown here is derived from an EMBL/GenBank/DDBJ whole genome shotgun (WGS) entry which is preliminary data.</text>
</comment>
<dbReference type="Proteomes" id="UP001183202">
    <property type="component" value="Unassembled WGS sequence"/>
</dbReference>
<gene>
    <name evidence="2" type="ORF">RM445_06090</name>
</gene>
<accession>A0ABU2N6H9</accession>
<evidence type="ECO:0000259" key="1">
    <source>
        <dbReference type="Pfam" id="PF24071"/>
    </source>
</evidence>
<protein>
    <recommendedName>
        <fullName evidence="1">Phage FDXHR zinc binding domain-containing protein</fullName>
    </recommendedName>
</protein>